<sequence>MKITCSLTTQLVVSLSLLCLLLLGFSYSVEAAARPILPGPGCKMIKASCTQNEECNAKCGSGFAGGICIGSHDAAASNAGEKIDVDMYGIIRLVGCCCWVRP</sequence>
<organism evidence="2 4">
    <name type="scientific">Papaver nudicaule</name>
    <name type="common">Iceland poppy</name>
    <dbReference type="NCBI Taxonomy" id="74823"/>
    <lineage>
        <taxon>Eukaryota</taxon>
        <taxon>Viridiplantae</taxon>
        <taxon>Streptophyta</taxon>
        <taxon>Embryophyta</taxon>
        <taxon>Tracheophyta</taxon>
        <taxon>Spermatophyta</taxon>
        <taxon>Magnoliopsida</taxon>
        <taxon>Ranunculales</taxon>
        <taxon>Papaveraceae</taxon>
        <taxon>Papaveroideae</taxon>
        <taxon>Papaver</taxon>
    </lineage>
</organism>
<evidence type="ECO:0000256" key="1">
    <source>
        <dbReference type="SAM" id="SignalP"/>
    </source>
</evidence>
<dbReference type="EMBL" id="JAJJMA010026994">
    <property type="protein sequence ID" value="MCL7023826.1"/>
    <property type="molecule type" value="Genomic_DNA"/>
</dbReference>
<name>A0AA41UY49_PAPNU</name>
<proteinExistence type="predicted"/>
<gene>
    <name evidence="3" type="ORF">MKW94_003866</name>
    <name evidence="2" type="ORF">MKW94_022722</name>
</gene>
<dbReference type="Proteomes" id="UP001177140">
    <property type="component" value="Unassembled WGS sequence"/>
</dbReference>
<comment type="caution">
    <text evidence="2">The sequence shown here is derived from an EMBL/GenBank/DDBJ whole genome shotgun (WGS) entry which is preliminary data.</text>
</comment>
<feature type="chain" id="PRO_5041589194" evidence="1">
    <location>
        <begin position="32"/>
        <end position="102"/>
    </location>
</feature>
<protein>
    <submittedName>
        <fullName evidence="2">Uncharacterized protein</fullName>
    </submittedName>
</protein>
<dbReference type="EMBL" id="JAJJMA010064200">
    <property type="protein sequence ID" value="MCL7027079.1"/>
    <property type="molecule type" value="Genomic_DNA"/>
</dbReference>
<accession>A0AA41UY49</accession>
<keyword evidence="1" id="KW-0732">Signal</keyword>
<evidence type="ECO:0000313" key="2">
    <source>
        <dbReference type="EMBL" id="MCL7023826.1"/>
    </source>
</evidence>
<reference evidence="2" key="1">
    <citation type="submission" date="2022-03" db="EMBL/GenBank/DDBJ databases">
        <title>A functionally conserved STORR gene fusion in Papaver species that diverged 16.8 million years ago.</title>
        <authorList>
            <person name="Catania T."/>
        </authorList>
    </citation>
    <scope>NUCLEOTIDE SEQUENCE</scope>
    <source>
        <strain evidence="2">S-191538</strain>
    </source>
</reference>
<feature type="signal peptide" evidence="1">
    <location>
        <begin position="1"/>
        <end position="31"/>
    </location>
</feature>
<keyword evidence="4" id="KW-1185">Reference proteome</keyword>
<evidence type="ECO:0000313" key="3">
    <source>
        <dbReference type="EMBL" id="MCL7027079.1"/>
    </source>
</evidence>
<dbReference type="AlphaFoldDB" id="A0AA41UY49"/>
<evidence type="ECO:0000313" key="4">
    <source>
        <dbReference type="Proteomes" id="UP001177140"/>
    </source>
</evidence>